<keyword evidence="3" id="KW-1185">Reference proteome</keyword>
<accession>A0A1Y6CBL8</accession>
<dbReference type="PANTHER" id="PTHR37947">
    <property type="entry name" value="BLL2462 PROTEIN"/>
    <property type="match status" value="1"/>
</dbReference>
<evidence type="ECO:0000313" key="2">
    <source>
        <dbReference type="EMBL" id="SMF55594.1"/>
    </source>
</evidence>
<evidence type="ECO:0000256" key="1">
    <source>
        <dbReference type="SAM" id="Phobius"/>
    </source>
</evidence>
<dbReference type="PANTHER" id="PTHR37947:SF1">
    <property type="entry name" value="BLL2462 PROTEIN"/>
    <property type="match status" value="1"/>
</dbReference>
<feature type="transmembrane region" description="Helical" evidence="1">
    <location>
        <begin position="35"/>
        <end position="54"/>
    </location>
</feature>
<dbReference type="Gene3D" id="3.40.50.880">
    <property type="match status" value="1"/>
</dbReference>
<keyword evidence="1" id="KW-0812">Transmembrane</keyword>
<dbReference type="SUPFAM" id="SSF52317">
    <property type="entry name" value="Class I glutamine amidotransferase-like"/>
    <property type="match status" value="1"/>
</dbReference>
<keyword evidence="1" id="KW-1133">Transmembrane helix</keyword>
<feature type="transmembrane region" description="Helical" evidence="1">
    <location>
        <begin position="6"/>
        <end position="28"/>
    </location>
</feature>
<dbReference type="InterPro" id="IPR029062">
    <property type="entry name" value="Class_I_gatase-like"/>
</dbReference>
<feature type="transmembrane region" description="Helical" evidence="1">
    <location>
        <begin position="723"/>
        <end position="745"/>
    </location>
</feature>
<name>A0A1Y6CBL8_9BACT</name>
<dbReference type="AlphaFoldDB" id="A0A1Y6CBL8"/>
<organism evidence="2 3">
    <name type="scientific">Pseudobacteriovorax antillogorgiicola</name>
    <dbReference type="NCBI Taxonomy" id="1513793"/>
    <lineage>
        <taxon>Bacteria</taxon>
        <taxon>Pseudomonadati</taxon>
        <taxon>Bdellovibrionota</taxon>
        <taxon>Oligoflexia</taxon>
        <taxon>Oligoflexales</taxon>
        <taxon>Pseudobacteriovoracaceae</taxon>
        <taxon>Pseudobacteriovorax</taxon>
    </lineage>
</organism>
<sequence length="757" mass="85324">MENLNQLLVIGTIALLILWFGWILLYGLRRGSLALILRVIWIVPLVMTFFPEIVTVEVPTTVSVKPIHVLLDDSESMKQGGWLAKGEATIENLKEECRRVGCSLKITRLSSRSEVVNSGYTPLDEVLSSWSYELGSDPWVVFTDGGNQKPKIEWSKPLSGIGAGEQWPRGYIAGYVDRTLDNVWIETATDTLFSFEGKNMVVTVDIHRNTTENDLPVQVQVASGEQHLATANVTFRKGDGQIAVEIPLPPLNRGNHFVSIEALPTATEKILWDNRVHRNVEVLPNTIGVLHLLGSPSWDGRFVRRYLKSEPKYDLISFFILRDPVDHQLTNERELSLIPFPVERLFNQELPNFRSVVLQNFSLYQFLEPSYQKNLVNFVKNGGGLLFIGGPRALNSSDYRSSALASILPFETEGSPIKMNPLSLLRPIPLSQNRSGPYYDPDLKFKVEAAQPDQQSRDLANVYDDWLHFMGDFQQAETLQGLHHMENVTFKEKEYTPLLNARLEDGRTVPLAVASYPGKGRALWIFSDSFWRLAMDPSVSRKVYYDFLNSSMTWLLRQEFRKPASLQELSLRAEDTKTSFSVFVHGPAAGYLAEENTWDVSVCGFNVPYRSLLVQKLGSQSWSISGSIPAVLQGGTICSMVLQGNHTSFGSVEARVGGQVPETYRDQDVPFSLIGLESLARLTQASLSVEENNHDTSLLEWVGRVTGSMGVTAPSERKSMTDFYWVFKSWWIYLLFLAIPGEVLVRRWPHLTTVKRT</sequence>
<dbReference type="EMBL" id="FWZT01000017">
    <property type="protein sequence ID" value="SMF55594.1"/>
    <property type="molecule type" value="Genomic_DNA"/>
</dbReference>
<proteinExistence type="predicted"/>
<evidence type="ECO:0000313" key="3">
    <source>
        <dbReference type="Proteomes" id="UP000192907"/>
    </source>
</evidence>
<dbReference type="Proteomes" id="UP000192907">
    <property type="component" value="Unassembled WGS sequence"/>
</dbReference>
<dbReference type="STRING" id="1513793.SAMN06296036_117139"/>
<reference evidence="3" key="1">
    <citation type="submission" date="2017-04" db="EMBL/GenBank/DDBJ databases">
        <authorList>
            <person name="Varghese N."/>
            <person name="Submissions S."/>
        </authorList>
    </citation>
    <scope>NUCLEOTIDE SEQUENCE [LARGE SCALE GENOMIC DNA]</scope>
    <source>
        <strain evidence="3">RKEM611</strain>
    </source>
</reference>
<protein>
    <recommendedName>
        <fullName evidence="4">Glutamine amidotransferase domain-containing protein</fullName>
    </recommendedName>
</protein>
<keyword evidence="1" id="KW-0472">Membrane</keyword>
<evidence type="ECO:0008006" key="4">
    <source>
        <dbReference type="Google" id="ProtNLM"/>
    </source>
</evidence>
<gene>
    <name evidence="2" type="ORF">SAMN06296036_117139</name>
</gene>